<dbReference type="Proteomes" id="UP000326546">
    <property type="component" value="Chromosome"/>
</dbReference>
<dbReference type="PANTHER" id="PTHR30005:SF0">
    <property type="entry name" value="RETROGRADE REGULATION PROTEIN 2"/>
    <property type="match status" value="1"/>
</dbReference>
<organism evidence="4 5">
    <name type="scientific">Ornithinimicrobium pratense</name>
    <dbReference type="NCBI Taxonomy" id="2593973"/>
    <lineage>
        <taxon>Bacteria</taxon>
        <taxon>Bacillati</taxon>
        <taxon>Actinomycetota</taxon>
        <taxon>Actinomycetes</taxon>
        <taxon>Micrococcales</taxon>
        <taxon>Ornithinimicrobiaceae</taxon>
        <taxon>Ornithinimicrobium</taxon>
    </lineage>
</organism>
<reference evidence="4 5" key="1">
    <citation type="submission" date="2019-09" db="EMBL/GenBank/DDBJ databases">
        <title>Serinicoccus pratensis sp. nov., isolated from meadow soil.</title>
        <authorList>
            <person name="Zhang W."/>
        </authorList>
    </citation>
    <scope>NUCLEOTIDE SEQUENCE [LARGE SCALE GENOMIC DNA]</scope>
    <source>
        <strain evidence="4 5">W204</strain>
    </source>
</reference>
<keyword evidence="5" id="KW-1185">Reference proteome</keyword>
<evidence type="ECO:0000256" key="1">
    <source>
        <dbReference type="ARBA" id="ARBA00007125"/>
    </source>
</evidence>
<dbReference type="EMBL" id="CP044427">
    <property type="protein sequence ID" value="QFG67640.1"/>
    <property type="molecule type" value="Genomic_DNA"/>
</dbReference>
<sequence length="319" mass="33470">MRLGVIDVGSNTVHLLVVDAYHPGAHPMPDYSHSTVLRLAEHMTPDGDISAKGAQLLSGFVSECVEVAEERGVKQLMGFATSAIRDAGNTGDVLAQVKDSSGVALDVLEGDAEARVTFLAARRWFGWSAGRLLLIDIGGGSLELAAGLDEDPDVAVSVPLGAGRLTRELIKDPPGAGELKTLRKRVRSEIASVQPRLARVGEPQLAVGTSKTIRSLARACGAAPRAEGPYVPRTLALADLTELVQKLASMPAAKRSSLPGVSAARAPQLLAGAVVVEASMDLLGLDTLTVCPWALREGLILRFLDSLTGRDDSVNGHRA</sequence>
<evidence type="ECO:0000259" key="3">
    <source>
        <dbReference type="Pfam" id="PF02541"/>
    </source>
</evidence>
<comment type="similarity">
    <text evidence="1">Belongs to the GppA/Ppx family.</text>
</comment>
<accession>A0A5J6V1H9</accession>
<dbReference type="GO" id="GO:0016462">
    <property type="term" value="F:pyrophosphatase activity"/>
    <property type="evidence" value="ECO:0007669"/>
    <property type="project" value="TreeGrafter"/>
</dbReference>
<dbReference type="Gene3D" id="3.30.420.40">
    <property type="match status" value="1"/>
</dbReference>
<dbReference type="OrthoDB" id="9793035at2"/>
<proteinExistence type="inferred from homology"/>
<evidence type="ECO:0000256" key="2">
    <source>
        <dbReference type="ARBA" id="ARBA00022801"/>
    </source>
</evidence>
<dbReference type="FunFam" id="3.30.420.150:FF:000006">
    <property type="entry name" value="Ppx/GppA family phosphatase"/>
    <property type="match status" value="1"/>
</dbReference>
<evidence type="ECO:0000313" key="4">
    <source>
        <dbReference type="EMBL" id="QFG67640.1"/>
    </source>
</evidence>
<dbReference type="PANTHER" id="PTHR30005">
    <property type="entry name" value="EXOPOLYPHOSPHATASE"/>
    <property type="match status" value="1"/>
</dbReference>
<name>A0A5J6V1H9_9MICO</name>
<protein>
    <submittedName>
        <fullName evidence="4">Ppx/GppA family phosphatase</fullName>
    </submittedName>
</protein>
<evidence type="ECO:0000313" key="5">
    <source>
        <dbReference type="Proteomes" id="UP000326546"/>
    </source>
</evidence>
<dbReference type="Pfam" id="PF02541">
    <property type="entry name" value="Ppx-GppA"/>
    <property type="match status" value="1"/>
</dbReference>
<gene>
    <name evidence="4" type="ORF">FY030_01870</name>
</gene>
<dbReference type="CDD" id="cd24056">
    <property type="entry name" value="ASKHA_NBD_MtPPX1-like"/>
    <property type="match status" value="1"/>
</dbReference>
<dbReference type="InterPro" id="IPR050273">
    <property type="entry name" value="GppA/Ppx_hydrolase"/>
</dbReference>
<dbReference type="InterPro" id="IPR003695">
    <property type="entry name" value="Ppx_GppA_N"/>
</dbReference>
<keyword evidence="2" id="KW-0378">Hydrolase</keyword>
<feature type="domain" description="Ppx/GppA phosphatase N-terminal" evidence="3">
    <location>
        <begin position="36"/>
        <end position="306"/>
    </location>
</feature>
<dbReference type="AlphaFoldDB" id="A0A5J6V1H9"/>
<dbReference type="Gene3D" id="3.30.420.150">
    <property type="entry name" value="Exopolyphosphatase. Domain 2"/>
    <property type="match status" value="1"/>
</dbReference>
<dbReference type="KEGG" id="serw:FY030_01870"/>
<dbReference type="InterPro" id="IPR043129">
    <property type="entry name" value="ATPase_NBD"/>
</dbReference>
<dbReference type="SUPFAM" id="SSF53067">
    <property type="entry name" value="Actin-like ATPase domain"/>
    <property type="match status" value="2"/>
</dbReference>
<dbReference type="RefSeq" id="WP_158060037.1">
    <property type="nucleotide sequence ID" value="NZ_CP044427.1"/>
</dbReference>